<comment type="caution">
    <text evidence="14">The sequence shown here is derived from an EMBL/GenBank/DDBJ whole genome shotgun (WGS) entry which is preliminary data.</text>
</comment>
<dbReference type="InterPro" id="IPR004217">
    <property type="entry name" value="Tim10-like"/>
</dbReference>
<feature type="domain" description="Tim10-like" evidence="13">
    <location>
        <begin position="59"/>
        <end position="109"/>
    </location>
</feature>
<keyword evidence="9 12" id="KW-0496">Mitochondrion</keyword>
<evidence type="ECO:0000256" key="12">
    <source>
        <dbReference type="RuleBase" id="RU367043"/>
    </source>
</evidence>
<keyword evidence="7 12" id="KW-0653">Protein transport</keyword>
<comment type="subcellular location">
    <subcellularLocation>
        <location evidence="1 12">Mitochondrion inner membrane</location>
        <topology evidence="1 12">Peripheral membrane protein</topology>
        <orientation evidence="1 12">Intermembrane side</orientation>
    </subcellularLocation>
</comment>
<evidence type="ECO:0000256" key="8">
    <source>
        <dbReference type="ARBA" id="ARBA00023010"/>
    </source>
</evidence>
<dbReference type="EMBL" id="JBAWTH010000047">
    <property type="protein sequence ID" value="KAL2282825.1"/>
    <property type="molecule type" value="Genomic_DNA"/>
</dbReference>
<accession>A0ABR4EKA0</accession>
<keyword evidence="6" id="KW-0862">Zinc</keyword>
<evidence type="ECO:0000259" key="13">
    <source>
        <dbReference type="Pfam" id="PF02953"/>
    </source>
</evidence>
<comment type="subunit">
    <text evidence="12">Heterohexamer.</text>
</comment>
<protein>
    <recommendedName>
        <fullName evidence="12">Mitochondrial import inner membrane translocase subunit</fullName>
    </recommendedName>
</protein>
<evidence type="ECO:0000256" key="10">
    <source>
        <dbReference type="ARBA" id="ARBA00023157"/>
    </source>
</evidence>
<evidence type="ECO:0000256" key="3">
    <source>
        <dbReference type="ARBA" id="ARBA00022448"/>
    </source>
</evidence>
<keyword evidence="10 12" id="KW-1015">Disulfide bond</keyword>
<dbReference type="Proteomes" id="UP001600888">
    <property type="component" value="Unassembled WGS sequence"/>
</dbReference>
<keyword evidence="4" id="KW-0479">Metal-binding</keyword>
<evidence type="ECO:0000256" key="4">
    <source>
        <dbReference type="ARBA" id="ARBA00022723"/>
    </source>
</evidence>
<dbReference type="PANTHER" id="PTHR13172">
    <property type="entry name" value="MITOCHONDRIAL IMPORT INNER MEMBRANE TRANSLOCASE SUBUNIT TIM9B"/>
    <property type="match status" value="1"/>
</dbReference>
<sequence>MDQVLGGLNANEQRELEQRMQKRQVKEFVGVRKTEDRVLHPLAPPPDRYLTDTNLPSVQLFGSLVDNCFMSCIDDFTSKSVSSRENGCVARCVQKTMATQARLAERFQEHNAEMSSKMGGQ</sequence>
<dbReference type="InterPro" id="IPR035427">
    <property type="entry name" value="Tim10-like_dom_sf"/>
</dbReference>
<comment type="similarity">
    <text evidence="2 12">Belongs to the small Tim family.</text>
</comment>
<gene>
    <name evidence="14" type="ORF">FJTKL_10427</name>
</gene>
<evidence type="ECO:0000256" key="6">
    <source>
        <dbReference type="ARBA" id="ARBA00022833"/>
    </source>
</evidence>
<dbReference type="Gene3D" id="1.10.287.810">
    <property type="entry name" value="Mitochondrial import inner membrane translocase subunit tim13 like domains"/>
    <property type="match status" value="1"/>
</dbReference>
<organism evidence="14 15">
    <name type="scientific">Diaporthe vaccinii</name>
    <dbReference type="NCBI Taxonomy" id="105482"/>
    <lineage>
        <taxon>Eukaryota</taxon>
        <taxon>Fungi</taxon>
        <taxon>Dikarya</taxon>
        <taxon>Ascomycota</taxon>
        <taxon>Pezizomycotina</taxon>
        <taxon>Sordariomycetes</taxon>
        <taxon>Sordariomycetidae</taxon>
        <taxon>Diaporthales</taxon>
        <taxon>Diaporthaceae</taxon>
        <taxon>Diaporthe</taxon>
        <taxon>Diaporthe eres species complex</taxon>
    </lineage>
</organism>
<dbReference type="Pfam" id="PF02953">
    <property type="entry name" value="zf-Tim10_DDP"/>
    <property type="match status" value="1"/>
</dbReference>
<keyword evidence="3 12" id="KW-0813">Transport</keyword>
<evidence type="ECO:0000256" key="9">
    <source>
        <dbReference type="ARBA" id="ARBA00023128"/>
    </source>
</evidence>
<evidence type="ECO:0000256" key="7">
    <source>
        <dbReference type="ARBA" id="ARBA00022927"/>
    </source>
</evidence>
<evidence type="ECO:0000313" key="15">
    <source>
        <dbReference type="Proteomes" id="UP001600888"/>
    </source>
</evidence>
<name>A0ABR4EKA0_9PEZI</name>
<evidence type="ECO:0000256" key="2">
    <source>
        <dbReference type="ARBA" id="ARBA00006720"/>
    </source>
</evidence>
<comment type="function">
    <text evidence="12">Mitochondrial intermembrane chaperone that participates in the import and insertion of some multi-pass transmembrane proteins into the mitochondrial inner membrane. Also required for the transfer of beta-barrel precursors from the TOM complex to the sorting and assembly machinery (SAM complex) of the outer membrane. Acts as a chaperone-like protein that protects the hydrophobic precursors from aggregation and guide them through the mitochondrial intermembrane space.</text>
</comment>
<keyword evidence="5 12" id="KW-0999">Mitochondrion inner membrane</keyword>
<keyword evidence="11 12" id="KW-0143">Chaperone</keyword>
<reference evidence="14 15" key="1">
    <citation type="submission" date="2024-03" db="EMBL/GenBank/DDBJ databases">
        <title>A high-quality draft genome sequence of Diaporthe vaccinii, a causative agent of upright dieback and viscid rot disease in cranberry plants.</title>
        <authorList>
            <person name="Sarrasin M."/>
            <person name="Lang B.F."/>
            <person name="Burger G."/>
        </authorList>
    </citation>
    <scope>NUCLEOTIDE SEQUENCE [LARGE SCALE GENOMIC DNA]</scope>
    <source>
        <strain evidence="14 15">IS7</strain>
    </source>
</reference>
<comment type="domain">
    <text evidence="12">The twin CX3C motif contains 4 conserved Cys residues that form 2 disulfide bonds in the mitochondrial intermembrane space.</text>
</comment>
<proteinExistence type="inferred from homology"/>
<evidence type="ECO:0000256" key="5">
    <source>
        <dbReference type="ARBA" id="ARBA00022792"/>
    </source>
</evidence>
<keyword evidence="15" id="KW-1185">Reference proteome</keyword>
<evidence type="ECO:0000313" key="14">
    <source>
        <dbReference type="EMBL" id="KAL2282825.1"/>
    </source>
</evidence>
<evidence type="ECO:0000256" key="11">
    <source>
        <dbReference type="ARBA" id="ARBA00023186"/>
    </source>
</evidence>
<keyword evidence="5 12" id="KW-0472">Membrane</keyword>
<dbReference type="SUPFAM" id="SSF144122">
    <property type="entry name" value="Tim10-like"/>
    <property type="match status" value="1"/>
</dbReference>
<dbReference type="InterPro" id="IPR050673">
    <property type="entry name" value="Mito_inner_translocase_sub"/>
</dbReference>
<evidence type="ECO:0000256" key="1">
    <source>
        <dbReference type="ARBA" id="ARBA00004137"/>
    </source>
</evidence>
<keyword evidence="8 12" id="KW-0811">Translocation</keyword>